<evidence type="ECO:0000313" key="2">
    <source>
        <dbReference type="Proteomes" id="UP001234297"/>
    </source>
</evidence>
<keyword evidence="2" id="KW-1185">Reference proteome</keyword>
<sequence length="222" mass="24434">MPQVDLETLLRVGSGRRVVCETLIDPERDNPAESFRLPAENEIDWVDRNAVLYRNESTKSGAIVLNPIITSNSNSNSNSKRFKSKASIIGLPKRPDSAQLRLSCRRRCCRPPNVRLFPKPAVAEPESPKVSCIGRIRSRKAKDSGRLGFWARFVAVFSCDRKISAEGAVPELESGTEKGSSEKKVPVAACQIPAREATLPVLGGMKKFVSGRRAESWGQVES</sequence>
<gene>
    <name evidence="1" type="ORF">MRB53_016601</name>
</gene>
<reference evidence="1 2" key="1">
    <citation type="journal article" date="2022" name="Hortic Res">
        <title>A haplotype resolved chromosomal level avocado genome allows analysis of novel avocado genes.</title>
        <authorList>
            <person name="Nath O."/>
            <person name="Fletcher S.J."/>
            <person name="Hayward A."/>
            <person name="Shaw L.M."/>
            <person name="Masouleh A.K."/>
            <person name="Furtado A."/>
            <person name="Henry R.J."/>
            <person name="Mitter N."/>
        </authorList>
    </citation>
    <scope>NUCLEOTIDE SEQUENCE [LARGE SCALE GENOMIC DNA]</scope>
    <source>
        <strain evidence="2">cv. Hass</strain>
    </source>
</reference>
<organism evidence="1 2">
    <name type="scientific">Persea americana</name>
    <name type="common">Avocado</name>
    <dbReference type="NCBI Taxonomy" id="3435"/>
    <lineage>
        <taxon>Eukaryota</taxon>
        <taxon>Viridiplantae</taxon>
        <taxon>Streptophyta</taxon>
        <taxon>Embryophyta</taxon>
        <taxon>Tracheophyta</taxon>
        <taxon>Spermatophyta</taxon>
        <taxon>Magnoliopsida</taxon>
        <taxon>Magnoliidae</taxon>
        <taxon>Laurales</taxon>
        <taxon>Lauraceae</taxon>
        <taxon>Persea</taxon>
    </lineage>
</organism>
<protein>
    <submittedName>
        <fullName evidence="1">Uncharacterized protein</fullName>
    </submittedName>
</protein>
<comment type="caution">
    <text evidence="1">The sequence shown here is derived from an EMBL/GenBank/DDBJ whole genome shotgun (WGS) entry which is preliminary data.</text>
</comment>
<proteinExistence type="predicted"/>
<name>A0ACC2M2J5_PERAE</name>
<evidence type="ECO:0000313" key="1">
    <source>
        <dbReference type="EMBL" id="KAJ8639907.1"/>
    </source>
</evidence>
<dbReference type="EMBL" id="CM056813">
    <property type="protein sequence ID" value="KAJ8639907.1"/>
    <property type="molecule type" value="Genomic_DNA"/>
</dbReference>
<dbReference type="Proteomes" id="UP001234297">
    <property type="component" value="Chromosome 5"/>
</dbReference>
<accession>A0ACC2M2J5</accession>